<feature type="region of interest" description="Disordered" evidence="1">
    <location>
        <begin position="164"/>
        <end position="184"/>
    </location>
</feature>
<name>A0A7J6H5K7_CANSA</name>
<dbReference type="EMBL" id="JAATIP010000028">
    <property type="protein sequence ID" value="KAF4390557.1"/>
    <property type="molecule type" value="Genomic_DNA"/>
</dbReference>
<reference evidence="4 5" key="1">
    <citation type="journal article" date="2020" name="bioRxiv">
        <title>Sequence and annotation of 42 cannabis genomes reveals extensive copy number variation in cannabinoid synthesis and pathogen resistance genes.</title>
        <authorList>
            <person name="Mckernan K.J."/>
            <person name="Helbert Y."/>
            <person name="Kane L.T."/>
            <person name="Ebling H."/>
            <person name="Zhang L."/>
            <person name="Liu B."/>
            <person name="Eaton Z."/>
            <person name="Mclaughlin S."/>
            <person name="Kingan S."/>
            <person name="Baybayan P."/>
            <person name="Concepcion G."/>
            <person name="Jordan M."/>
            <person name="Riva A."/>
            <person name="Barbazuk W."/>
            <person name="Harkins T."/>
        </authorList>
    </citation>
    <scope>NUCLEOTIDE SEQUENCE [LARGE SCALE GENOMIC DNA]</scope>
    <source>
        <strain evidence="4 5">cv. Jamaican Lion 4</strain>
        <strain evidence="3">Father</strain>
        <strain evidence="2">Mother</strain>
        <tissue evidence="2">Leaf</tissue>
    </source>
</reference>
<evidence type="ECO:0000313" key="2">
    <source>
        <dbReference type="EMBL" id="KAF4390557.1"/>
    </source>
</evidence>
<sequence>MDSEDPNLELVNVAIQKLKEEQRQIKEISEDDDDDQLLLSRLLSQLESLKGENNLEQDVVGLKKLGEKGDNNDIDEEIKSEASNESDSNNGSSDILDKEEIVKELKKVKNQNRLTHWLLSTMIVLTIAWQISEVSLILKIKQGFNHPFKSVGGILTWMLKGSGDTNNSKDEENHNNPFEFEAPSLPSLKIPELPHVELQDLTSSNQEEH</sequence>
<dbReference type="OrthoDB" id="782808at2759"/>
<feature type="region of interest" description="Disordered" evidence="1">
    <location>
        <begin position="70"/>
        <end position="95"/>
    </location>
</feature>
<evidence type="ECO:0000313" key="5">
    <source>
        <dbReference type="Proteomes" id="UP000583929"/>
    </source>
</evidence>
<accession>A0A7J6H5K7</accession>
<comment type="caution">
    <text evidence="2">The sequence shown here is derived from an EMBL/GenBank/DDBJ whole genome shotgun (WGS) entry which is preliminary data.</text>
</comment>
<dbReference type="EMBL" id="JAATIQ010000001">
    <property type="protein sequence ID" value="KAF4404684.1"/>
    <property type="molecule type" value="Genomic_DNA"/>
</dbReference>
<gene>
    <name evidence="2" type="ORF">F8388_006054</name>
    <name evidence="3" type="ORF">G4B88_006070</name>
</gene>
<dbReference type="Proteomes" id="UP000583929">
    <property type="component" value="Unassembled WGS sequence"/>
</dbReference>
<dbReference type="PANTHER" id="PTHR35280">
    <property type="entry name" value="F17L21.9"/>
    <property type="match status" value="1"/>
</dbReference>
<protein>
    <submittedName>
        <fullName evidence="2">Uncharacterized protein</fullName>
    </submittedName>
</protein>
<evidence type="ECO:0000313" key="4">
    <source>
        <dbReference type="Proteomes" id="UP000525078"/>
    </source>
</evidence>
<dbReference type="OMA" id="MTAVWQF"/>
<evidence type="ECO:0000256" key="1">
    <source>
        <dbReference type="SAM" id="MobiDB-lite"/>
    </source>
</evidence>
<feature type="compositionally biased region" description="Low complexity" evidence="1">
    <location>
        <begin position="83"/>
        <end position="94"/>
    </location>
</feature>
<keyword evidence="5" id="KW-1185">Reference proteome</keyword>
<dbReference type="Proteomes" id="UP000525078">
    <property type="component" value="Unassembled WGS sequence"/>
</dbReference>
<feature type="compositionally biased region" description="Basic and acidic residues" evidence="1">
    <location>
        <begin position="70"/>
        <end position="82"/>
    </location>
</feature>
<dbReference type="PANTHER" id="PTHR35280:SF1">
    <property type="entry name" value="F17L21.9"/>
    <property type="match status" value="1"/>
</dbReference>
<dbReference type="AlphaFoldDB" id="A0A7J6H5K7"/>
<evidence type="ECO:0000313" key="3">
    <source>
        <dbReference type="EMBL" id="KAF4404684.1"/>
    </source>
</evidence>
<proteinExistence type="predicted"/>
<accession>A0A803PI60</accession>
<organism evidence="2 4">
    <name type="scientific">Cannabis sativa</name>
    <name type="common">Hemp</name>
    <name type="synonym">Marijuana</name>
    <dbReference type="NCBI Taxonomy" id="3483"/>
    <lineage>
        <taxon>Eukaryota</taxon>
        <taxon>Viridiplantae</taxon>
        <taxon>Streptophyta</taxon>
        <taxon>Embryophyta</taxon>
        <taxon>Tracheophyta</taxon>
        <taxon>Spermatophyta</taxon>
        <taxon>Magnoliopsida</taxon>
        <taxon>eudicotyledons</taxon>
        <taxon>Gunneridae</taxon>
        <taxon>Pentapetalae</taxon>
        <taxon>rosids</taxon>
        <taxon>fabids</taxon>
        <taxon>Rosales</taxon>
        <taxon>Cannabaceae</taxon>
        <taxon>Cannabis</taxon>
    </lineage>
</organism>